<gene>
    <name evidence="7" type="ORF">CC86DRAFT_397795</name>
</gene>
<evidence type="ECO:0000256" key="5">
    <source>
        <dbReference type="SAM" id="MobiDB-lite"/>
    </source>
</evidence>
<evidence type="ECO:0000256" key="3">
    <source>
        <dbReference type="ARBA" id="ARBA00022946"/>
    </source>
</evidence>
<evidence type="ECO:0000256" key="2">
    <source>
        <dbReference type="ARBA" id="ARBA00008197"/>
    </source>
</evidence>
<comment type="subcellular location">
    <subcellularLocation>
        <location evidence="1">Mitochondrion</location>
    </subcellularLocation>
</comment>
<dbReference type="PANTHER" id="PTHR28163">
    <property type="entry name" value="PROTEIN PET117 HOMOLOG, MITOCHONDRIAL"/>
    <property type="match status" value="1"/>
</dbReference>
<dbReference type="OrthoDB" id="76305at2759"/>
<dbReference type="Pfam" id="PF15786">
    <property type="entry name" value="PET117"/>
    <property type="match status" value="1"/>
</dbReference>
<proteinExistence type="inferred from homology"/>
<dbReference type="GO" id="GO:0005739">
    <property type="term" value="C:mitochondrion"/>
    <property type="evidence" value="ECO:0007669"/>
    <property type="project" value="UniProtKB-SubCell"/>
</dbReference>
<dbReference type="AlphaFoldDB" id="A0A6A6ZIM9"/>
<evidence type="ECO:0000256" key="1">
    <source>
        <dbReference type="ARBA" id="ARBA00004173"/>
    </source>
</evidence>
<name>A0A6A6ZIM9_9PLEO</name>
<keyword evidence="3" id="KW-0809">Transit peptide</keyword>
<feature type="chain" id="PRO_5025402908" description="Cytochrome c oxidase assembly protein" evidence="6">
    <location>
        <begin position="23"/>
        <end position="91"/>
    </location>
</feature>
<protein>
    <recommendedName>
        <fullName evidence="9">Cytochrome c oxidase assembly protein</fullName>
    </recommendedName>
</protein>
<feature type="signal peptide" evidence="6">
    <location>
        <begin position="1"/>
        <end position="22"/>
    </location>
</feature>
<evidence type="ECO:0000313" key="7">
    <source>
        <dbReference type="EMBL" id="KAF2820559.1"/>
    </source>
</evidence>
<reference evidence="7" key="1">
    <citation type="journal article" date="2020" name="Stud. Mycol.">
        <title>101 Dothideomycetes genomes: a test case for predicting lifestyles and emergence of pathogens.</title>
        <authorList>
            <person name="Haridas S."/>
            <person name="Albert R."/>
            <person name="Binder M."/>
            <person name="Bloem J."/>
            <person name="Labutti K."/>
            <person name="Salamov A."/>
            <person name="Andreopoulos B."/>
            <person name="Baker S."/>
            <person name="Barry K."/>
            <person name="Bills G."/>
            <person name="Bluhm B."/>
            <person name="Cannon C."/>
            <person name="Castanera R."/>
            <person name="Culley D."/>
            <person name="Daum C."/>
            <person name="Ezra D."/>
            <person name="Gonzalez J."/>
            <person name="Henrissat B."/>
            <person name="Kuo A."/>
            <person name="Liang C."/>
            <person name="Lipzen A."/>
            <person name="Lutzoni F."/>
            <person name="Magnuson J."/>
            <person name="Mondo S."/>
            <person name="Nolan M."/>
            <person name="Ohm R."/>
            <person name="Pangilinan J."/>
            <person name="Park H.-J."/>
            <person name="Ramirez L."/>
            <person name="Alfaro M."/>
            <person name="Sun H."/>
            <person name="Tritt A."/>
            <person name="Yoshinaga Y."/>
            <person name="Zwiers L.-H."/>
            <person name="Turgeon B."/>
            <person name="Goodwin S."/>
            <person name="Spatafora J."/>
            <person name="Crous P."/>
            <person name="Grigoriev I."/>
        </authorList>
    </citation>
    <scope>NUCLEOTIDE SEQUENCE</scope>
    <source>
        <strain evidence="7">CBS 113818</strain>
    </source>
</reference>
<evidence type="ECO:0000256" key="4">
    <source>
        <dbReference type="ARBA" id="ARBA00023128"/>
    </source>
</evidence>
<dbReference type="GO" id="GO:0033617">
    <property type="term" value="P:mitochondrial respiratory chain complex IV assembly"/>
    <property type="evidence" value="ECO:0007669"/>
    <property type="project" value="TreeGrafter"/>
</dbReference>
<feature type="region of interest" description="Disordered" evidence="5">
    <location>
        <begin position="66"/>
        <end position="91"/>
    </location>
</feature>
<organism evidence="7 8">
    <name type="scientific">Ophiobolus disseminans</name>
    <dbReference type="NCBI Taxonomy" id="1469910"/>
    <lineage>
        <taxon>Eukaryota</taxon>
        <taxon>Fungi</taxon>
        <taxon>Dikarya</taxon>
        <taxon>Ascomycota</taxon>
        <taxon>Pezizomycotina</taxon>
        <taxon>Dothideomycetes</taxon>
        <taxon>Pleosporomycetidae</taxon>
        <taxon>Pleosporales</taxon>
        <taxon>Pleosporineae</taxon>
        <taxon>Phaeosphaeriaceae</taxon>
        <taxon>Ophiobolus</taxon>
    </lineage>
</organism>
<evidence type="ECO:0000313" key="8">
    <source>
        <dbReference type="Proteomes" id="UP000799424"/>
    </source>
</evidence>
<keyword evidence="8" id="KW-1185">Reference proteome</keyword>
<sequence>MSRASQITLATTCFGAIAIVAAVHYGQKTEKAAMHAGVIRDYEQQRLKRERQADFEMQRALEEEYRKVQTVSDGGGPAKRGPAAQQGDTGR</sequence>
<accession>A0A6A6ZIM9</accession>
<dbReference type="PANTHER" id="PTHR28163:SF1">
    <property type="entry name" value="PROTEIN PET117 HOMOLOG, MITOCHONDRIAL"/>
    <property type="match status" value="1"/>
</dbReference>
<dbReference type="EMBL" id="MU006240">
    <property type="protein sequence ID" value="KAF2820559.1"/>
    <property type="molecule type" value="Genomic_DNA"/>
</dbReference>
<dbReference type="Proteomes" id="UP000799424">
    <property type="component" value="Unassembled WGS sequence"/>
</dbReference>
<comment type="similarity">
    <text evidence="2">Belongs to the PET117 family.</text>
</comment>
<evidence type="ECO:0008006" key="9">
    <source>
        <dbReference type="Google" id="ProtNLM"/>
    </source>
</evidence>
<keyword evidence="6" id="KW-0732">Signal</keyword>
<dbReference type="InterPro" id="IPR031568">
    <property type="entry name" value="Pet117"/>
</dbReference>
<evidence type="ECO:0000256" key="6">
    <source>
        <dbReference type="SAM" id="SignalP"/>
    </source>
</evidence>
<keyword evidence="4" id="KW-0496">Mitochondrion</keyword>